<sequence>MGIRKYKPTTNGRRNMTGSDFEEITKTTPEKSLLAPKKRTAGRNSYGHITVRHRGGGTKRQYRIIDFKRIKDDVTATVKAIEYDPNRTANIALLVYSDGTKSYIIAPKGLTVGMQVESGPQADIKVGNALPLNNIPVGTIIHNIELKPGKGGQIARSAGASAQLLGKEGKYVLVRLASGEVRMVLSTGRATIGAVGNEQHELINIGKAGRKRYSGQRPHVRGSVMNPNDHPHGGGEGKAPVGLPSPLSPWGKKTVGKKTRSHKARSNKLIVRDHKRGPHTR</sequence>
<dbReference type="Gene3D" id="4.10.950.10">
    <property type="entry name" value="Ribosomal protein L2, domain 3"/>
    <property type="match status" value="1"/>
</dbReference>
<dbReference type="SMART" id="SM01383">
    <property type="entry name" value="Ribosomal_L2"/>
    <property type="match status" value="1"/>
</dbReference>
<dbReference type="InterPro" id="IPR012340">
    <property type="entry name" value="NA-bd_OB-fold"/>
</dbReference>
<feature type="compositionally biased region" description="Basic residues" evidence="8">
    <location>
        <begin position="210"/>
        <end position="220"/>
    </location>
</feature>
<protein>
    <recommendedName>
        <fullName evidence="6 7">Large ribosomal subunit protein uL2</fullName>
    </recommendedName>
</protein>
<keyword evidence="4 7" id="KW-0689">Ribosomal protein</keyword>
<dbReference type="FunFam" id="4.10.950.10:FF:000001">
    <property type="entry name" value="50S ribosomal protein L2"/>
    <property type="match status" value="1"/>
</dbReference>
<evidence type="ECO:0000313" key="11">
    <source>
        <dbReference type="EMBL" id="BAP85098.1"/>
    </source>
</evidence>
<dbReference type="InterPro" id="IPR014722">
    <property type="entry name" value="Rib_uL2_dom2"/>
</dbReference>
<dbReference type="GO" id="GO:0016740">
    <property type="term" value="F:transferase activity"/>
    <property type="evidence" value="ECO:0007669"/>
    <property type="project" value="InterPro"/>
</dbReference>
<evidence type="ECO:0000256" key="1">
    <source>
        <dbReference type="ARBA" id="ARBA00005636"/>
    </source>
</evidence>
<dbReference type="AlphaFoldDB" id="A0A0A1GW81"/>
<dbReference type="InterPro" id="IPR022666">
    <property type="entry name" value="Ribosomal_uL2_RNA-bd_dom"/>
</dbReference>
<dbReference type="InterPro" id="IPR005880">
    <property type="entry name" value="Ribosomal_uL2_bac/org-type"/>
</dbReference>
<feature type="region of interest" description="Disordered" evidence="8">
    <location>
        <begin position="210"/>
        <end position="281"/>
    </location>
</feature>
<feature type="compositionally biased region" description="Basic residues" evidence="8">
    <location>
        <begin position="254"/>
        <end position="266"/>
    </location>
</feature>
<dbReference type="InterPro" id="IPR022669">
    <property type="entry name" value="Ribosomal_uL2_C"/>
</dbReference>
<keyword evidence="2 7" id="KW-0699">rRNA-binding</keyword>
<dbReference type="SMART" id="SM01382">
    <property type="entry name" value="Ribosomal_L2_C"/>
    <property type="match status" value="1"/>
</dbReference>
<dbReference type="InterPro" id="IPR022671">
    <property type="entry name" value="Ribosomal_uL2_CS"/>
</dbReference>
<dbReference type="NCBIfam" id="TIGR01171">
    <property type="entry name" value="rplB_bact"/>
    <property type="match status" value="1"/>
</dbReference>
<keyword evidence="5 7" id="KW-0687">Ribonucleoprotein</keyword>
<evidence type="ECO:0000256" key="8">
    <source>
        <dbReference type="SAM" id="MobiDB-lite"/>
    </source>
</evidence>
<dbReference type="InterPro" id="IPR014726">
    <property type="entry name" value="Ribosomal_uL2_dom3"/>
</dbReference>
<evidence type="ECO:0000256" key="5">
    <source>
        <dbReference type="ARBA" id="ARBA00023274"/>
    </source>
</evidence>
<dbReference type="InterPro" id="IPR002171">
    <property type="entry name" value="Ribosomal_uL2"/>
</dbReference>
<gene>
    <name evidence="7 11" type="primary">rplB</name>
    <name evidence="11" type="ORF">LOOC260_105410</name>
</gene>
<feature type="domain" description="Large ribosomal subunit protein uL2 C-terminal" evidence="9">
    <location>
        <begin position="124"/>
        <end position="253"/>
    </location>
</feature>
<keyword evidence="3 7" id="KW-0694">RNA-binding</keyword>
<dbReference type="Proteomes" id="UP000031620">
    <property type="component" value="Chromosome"/>
</dbReference>
<dbReference type="KEGG" id="lho:LOOC260_105410"/>
<organism evidence="11 12">
    <name type="scientific">Paucilactobacillus hokkaidonensis JCM 18461</name>
    <dbReference type="NCBI Taxonomy" id="1291742"/>
    <lineage>
        <taxon>Bacteria</taxon>
        <taxon>Bacillati</taxon>
        <taxon>Bacillota</taxon>
        <taxon>Bacilli</taxon>
        <taxon>Lactobacillales</taxon>
        <taxon>Lactobacillaceae</taxon>
        <taxon>Paucilactobacillus</taxon>
    </lineage>
</organism>
<dbReference type="Pfam" id="PF00181">
    <property type="entry name" value="Ribosomal_L2_N"/>
    <property type="match status" value="1"/>
</dbReference>
<dbReference type="HAMAP" id="MF_01320_B">
    <property type="entry name" value="Ribosomal_uL2_B"/>
    <property type="match status" value="1"/>
</dbReference>
<proteinExistence type="inferred from homology"/>
<dbReference type="FunFam" id="2.40.50.140:FF:000003">
    <property type="entry name" value="50S ribosomal protein L2"/>
    <property type="match status" value="1"/>
</dbReference>
<dbReference type="Pfam" id="PF03947">
    <property type="entry name" value="Ribosomal_L2_C"/>
    <property type="match status" value="1"/>
</dbReference>
<evidence type="ECO:0000256" key="3">
    <source>
        <dbReference type="ARBA" id="ARBA00022884"/>
    </source>
</evidence>
<dbReference type="PANTHER" id="PTHR13691:SF5">
    <property type="entry name" value="LARGE RIBOSOMAL SUBUNIT PROTEIN UL2M"/>
    <property type="match status" value="1"/>
</dbReference>
<dbReference type="GO" id="GO:0003735">
    <property type="term" value="F:structural constituent of ribosome"/>
    <property type="evidence" value="ECO:0007669"/>
    <property type="project" value="InterPro"/>
</dbReference>
<dbReference type="GO" id="GO:0015934">
    <property type="term" value="C:large ribosomal subunit"/>
    <property type="evidence" value="ECO:0007669"/>
    <property type="project" value="InterPro"/>
</dbReference>
<dbReference type="PROSITE" id="PS00467">
    <property type="entry name" value="RIBOSOMAL_L2"/>
    <property type="match status" value="1"/>
</dbReference>
<feature type="domain" description="Large ribosomal subunit protein uL2 RNA-binding" evidence="10">
    <location>
        <begin position="42"/>
        <end position="118"/>
    </location>
</feature>
<comment type="subunit">
    <text evidence="7">Part of the 50S ribosomal subunit. Forms a bridge to the 30S subunit in the 70S ribosome.</text>
</comment>
<evidence type="ECO:0000256" key="4">
    <source>
        <dbReference type="ARBA" id="ARBA00022980"/>
    </source>
</evidence>
<reference evidence="11 12" key="1">
    <citation type="submission" date="2014-11" db="EMBL/GenBank/DDBJ databases">
        <title>Complete genome sequence and analysis of Lactobacillus hokkaidonensis LOOC260T.</title>
        <authorList>
            <person name="Tanizawa Y."/>
            <person name="Tohno M."/>
            <person name="Kaminuma E."/>
            <person name="Nakamura Y."/>
            <person name="Arita M."/>
        </authorList>
    </citation>
    <scope>NUCLEOTIDE SEQUENCE [LARGE SCALE GENOMIC DNA]</scope>
    <source>
        <strain evidence="11 12">LOOC260</strain>
    </source>
</reference>
<dbReference type="EMBL" id="AP014680">
    <property type="protein sequence ID" value="BAP85098.1"/>
    <property type="molecule type" value="Genomic_DNA"/>
</dbReference>
<dbReference type="RefSeq" id="WP_041092789.1">
    <property type="nucleotide sequence ID" value="NZ_AP014680.1"/>
</dbReference>
<feature type="region of interest" description="Disordered" evidence="8">
    <location>
        <begin position="1"/>
        <end position="30"/>
    </location>
</feature>
<dbReference type="PANTHER" id="PTHR13691">
    <property type="entry name" value="RIBOSOMAL PROTEIN L2"/>
    <property type="match status" value="1"/>
</dbReference>
<name>A0A0A1GW81_9LACO</name>
<dbReference type="HOGENOM" id="CLU_036235_2_1_9"/>
<evidence type="ECO:0000259" key="10">
    <source>
        <dbReference type="SMART" id="SM01383"/>
    </source>
</evidence>
<dbReference type="Gene3D" id="2.30.30.30">
    <property type="match status" value="1"/>
</dbReference>
<comment type="function">
    <text evidence="7">One of the primary rRNA binding proteins. Required for association of the 30S and 50S subunits to form the 70S ribosome, for tRNA binding and peptide bond formation. It has been suggested to have peptidyltransferase activity; this is somewhat controversial. Makes several contacts with the 16S rRNA in the 70S ribosome.</text>
</comment>
<comment type="similarity">
    <text evidence="1 7">Belongs to the universal ribosomal protein uL2 family.</text>
</comment>
<evidence type="ECO:0000313" key="12">
    <source>
        <dbReference type="Proteomes" id="UP000031620"/>
    </source>
</evidence>
<dbReference type="SUPFAM" id="SSF50249">
    <property type="entry name" value="Nucleic acid-binding proteins"/>
    <property type="match status" value="1"/>
</dbReference>
<evidence type="ECO:0000256" key="2">
    <source>
        <dbReference type="ARBA" id="ARBA00022730"/>
    </source>
</evidence>
<accession>A0A0A1GW81</accession>
<dbReference type="GO" id="GO:0019843">
    <property type="term" value="F:rRNA binding"/>
    <property type="evidence" value="ECO:0007669"/>
    <property type="project" value="UniProtKB-UniRule"/>
</dbReference>
<feature type="compositionally biased region" description="Polar residues" evidence="8">
    <location>
        <begin position="8"/>
        <end position="18"/>
    </location>
</feature>
<dbReference type="SUPFAM" id="SSF50104">
    <property type="entry name" value="Translation proteins SH3-like domain"/>
    <property type="match status" value="1"/>
</dbReference>
<dbReference type="GO" id="GO:0002181">
    <property type="term" value="P:cytoplasmic translation"/>
    <property type="evidence" value="ECO:0007669"/>
    <property type="project" value="TreeGrafter"/>
</dbReference>
<dbReference type="InterPro" id="IPR008991">
    <property type="entry name" value="Translation_prot_SH3-like_sf"/>
</dbReference>
<evidence type="ECO:0000259" key="9">
    <source>
        <dbReference type="SMART" id="SM01382"/>
    </source>
</evidence>
<dbReference type="PIRSF" id="PIRSF002158">
    <property type="entry name" value="Ribosomal_L2"/>
    <property type="match status" value="1"/>
</dbReference>
<dbReference type="STRING" id="1291742.LOOC260_105410"/>
<evidence type="ECO:0000256" key="6">
    <source>
        <dbReference type="ARBA" id="ARBA00035242"/>
    </source>
</evidence>
<dbReference type="FunFam" id="2.30.30.30:FF:000001">
    <property type="entry name" value="50S ribosomal protein L2"/>
    <property type="match status" value="1"/>
</dbReference>
<dbReference type="Gene3D" id="2.40.50.140">
    <property type="entry name" value="Nucleic acid-binding proteins"/>
    <property type="match status" value="1"/>
</dbReference>
<evidence type="ECO:0000256" key="7">
    <source>
        <dbReference type="HAMAP-Rule" id="MF_01320"/>
    </source>
</evidence>